<protein>
    <recommendedName>
        <fullName evidence="4">AIG1-type G domain-containing protein</fullName>
    </recommendedName>
</protein>
<reference evidence="2 3" key="1">
    <citation type="submission" date="2018-06" db="EMBL/GenBank/DDBJ databases">
        <title>Comparative genomics reveals the genomic features of Rhizophagus irregularis, R. cerebriforme, R. diaphanum and Gigaspora rosea, and their symbiotic lifestyle signature.</title>
        <authorList>
            <person name="Morin E."/>
            <person name="San Clemente H."/>
            <person name="Chen E.C.H."/>
            <person name="De La Providencia I."/>
            <person name="Hainaut M."/>
            <person name="Kuo A."/>
            <person name="Kohler A."/>
            <person name="Murat C."/>
            <person name="Tang N."/>
            <person name="Roy S."/>
            <person name="Loubradou J."/>
            <person name="Henrissat B."/>
            <person name="Grigoriev I.V."/>
            <person name="Corradi N."/>
            <person name="Roux C."/>
            <person name="Martin F.M."/>
        </authorList>
    </citation>
    <scope>NUCLEOTIDE SEQUENCE [LARGE SCALE GENOMIC DNA]</scope>
    <source>
        <strain evidence="2 3">DAOM 227022</strain>
    </source>
</reference>
<evidence type="ECO:0000313" key="2">
    <source>
        <dbReference type="EMBL" id="RIA95803.1"/>
    </source>
</evidence>
<dbReference type="Gene3D" id="3.40.50.300">
    <property type="entry name" value="P-loop containing nucleotide triphosphate hydrolases"/>
    <property type="match status" value="1"/>
</dbReference>
<proteinExistence type="predicted"/>
<dbReference type="EMBL" id="QKYT01000055">
    <property type="protein sequence ID" value="RIA95803.1"/>
    <property type="molecule type" value="Genomic_DNA"/>
</dbReference>
<gene>
    <name evidence="2" type="ORF">C1645_816240</name>
</gene>
<feature type="region of interest" description="Disordered" evidence="1">
    <location>
        <begin position="41"/>
        <end position="75"/>
    </location>
</feature>
<keyword evidence="3" id="KW-1185">Reference proteome</keyword>
<organism evidence="2 3">
    <name type="scientific">Glomus cerebriforme</name>
    <dbReference type="NCBI Taxonomy" id="658196"/>
    <lineage>
        <taxon>Eukaryota</taxon>
        <taxon>Fungi</taxon>
        <taxon>Fungi incertae sedis</taxon>
        <taxon>Mucoromycota</taxon>
        <taxon>Glomeromycotina</taxon>
        <taxon>Glomeromycetes</taxon>
        <taxon>Glomerales</taxon>
        <taxon>Glomeraceae</taxon>
        <taxon>Glomus</taxon>
    </lineage>
</organism>
<comment type="caution">
    <text evidence="2">The sequence shown here is derived from an EMBL/GenBank/DDBJ whole genome shotgun (WGS) entry which is preliminary data.</text>
</comment>
<evidence type="ECO:0008006" key="4">
    <source>
        <dbReference type="Google" id="ProtNLM"/>
    </source>
</evidence>
<evidence type="ECO:0000256" key="1">
    <source>
        <dbReference type="SAM" id="MobiDB-lite"/>
    </source>
</evidence>
<evidence type="ECO:0000313" key="3">
    <source>
        <dbReference type="Proteomes" id="UP000265703"/>
    </source>
</evidence>
<sequence>MPILKKILLIGRTGGGKTILANVLVNKGGNFAEIFKESTDSVSETRDDSIPRKKIGNEQKCEEDRRKIEEENPHKDSVYLTERKRIRSKRAKRIEAKGSGRQDERVYGKQSEEIKRLVIRCGVKVSVEDRYPFNNYQCQ</sequence>
<dbReference type="OrthoDB" id="8954335at2759"/>
<accession>A0A397TC10</accession>
<dbReference type="AlphaFoldDB" id="A0A397TC10"/>
<name>A0A397TC10_9GLOM</name>
<dbReference type="Proteomes" id="UP000265703">
    <property type="component" value="Unassembled WGS sequence"/>
</dbReference>
<dbReference type="InterPro" id="IPR027417">
    <property type="entry name" value="P-loop_NTPase"/>
</dbReference>